<dbReference type="PANTHER" id="PTHR41287:SF1">
    <property type="entry name" value="PROTEIN YMFN"/>
    <property type="match status" value="1"/>
</dbReference>
<name>A0A0F9NBF2_9ZZZZ</name>
<dbReference type="GO" id="GO:0004519">
    <property type="term" value="F:endonuclease activity"/>
    <property type="evidence" value="ECO:0007669"/>
    <property type="project" value="InterPro"/>
</dbReference>
<dbReference type="InterPro" id="IPR027417">
    <property type="entry name" value="P-loop_NTPase"/>
</dbReference>
<dbReference type="Pfam" id="PF20441">
    <property type="entry name" value="TerL_nuclease"/>
    <property type="match status" value="1"/>
</dbReference>
<organism evidence="3">
    <name type="scientific">marine sediment metagenome</name>
    <dbReference type="NCBI Taxonomy" id="412755"/>
    <lineage>
        <taxon>unclassified sequences</taxon>
        <taxon>metagenomes</taxon>
        <taxon>ecological metagenomes</taxon>
    </lineage>
</organism>
<proteinExistence type="predicted"/>
<comment type="caution">
    <text evidence="3">The sequence shown here is derived from an EMBL/GenBank/DDBJ whole genome shotgun (WGS) entry which is preliminary data.</text>
</comment>
<evidence type="ECO:0000259" key="1">
    <source>
        <dbReference type="Pfam" id="PF03354"/>
    </source>
</evidence>
<evidence type="ECO:0000313" key="3">
    <source>
        <dbReference type="EMBL" id="KKN16800.1"/>
    </source>
</evidence>
<dbReference type="EMBL" id="LAZR01003580">
    <property type="protein sequence ID" value="KKN16800.1"/>
    <property type="molecule type" value="Genomic_DNA"/>
</dbReference>
<gene>
    <name evidence="3" type="ORF">LCGC14_0972300</name>
</gene>
<dbReference type="InterPro" id="IPR046461">
    <property type="entry name" value="TerL_ATPase"/>
</dbReference>
<evidence type="ECO:0000259" key="2">
    <source>
        <dbReference type="Pfam" id="PF20441"/>
    </source>
</evidence>
<reference evidence="3" key="1">
    <citation type="journal article" date="2015" name="Nature">
        <title>Complex archaea that bridge the gap between prokaryotes and eukaryotes.</title>
        <authorList>
            <person name="Spang A."/>
            <person name="Saw J.H."/>
            <person name="Jorgensen S.L."/>
            <person name="Zaremba-Niedzwiedzka K."/>
            <person name="Martijn J."/>
            <person name="Lind A.E."/>
            <person name="van Eijk R."/>
            <person name="Schleper C."/>
            <person name="Guy L."/>
            <person name="Ettema T.J."/>
        </authorList>
    </citation>
    <scope>NUCLEOTIDE SEQUENCE</scope>
</reference>
<dbReference type="Gene3D" id="3.40.50.300">
    <property type="entry name" value="P-loop containing nucleotide triphosphate hydrolases"/>
    <property type="match status" value="1"/>
</dbReference>
<dbReference type="PANTHER" id="PTHR41287">
    <property type="match status" value="1"/>
</dbReference>
<dbReference type="Pfam" id="PF03354">
    <property type="entry name" value="TerL_ATPase"/>
    <property type="match status" value="1"/>
</dbReference>
<dbReference type="AlphaFoldDB" id="A0A0F9NBF2"/>
<protein>
    <recommendedName>
        <fullName evidence="4">Terminase large subunit</fullName>
    </recommendedName>
</protein>
<evidence type="ECO:0008006" key="4">
    <source>
        <dbReference type="Google" id="ProtNLM"/>
    </source>
</evidence>
<feature type="domain" description="Terminase large subunit-like endonuclease" evidence="2">
    <location>
        <begin position="265"/>
        <end position="546"/>
    </location>
</feature>
<accession>A0A0F9NBF2</accession>
<dbReference type="InterPro" id="IPR046462">
    <property type="entry name" value="TerL_nuclease"/>
</dbReference>
<dbReference type="InterPro" id="IPR005021">
    <property type="entry name" value="Terminase_largesu-like"/>
</dbReference>
<sequence length="574" mass="66333">MAIRAHAAAIKRRIKACKKILNSRARPKSKMERLCIERQIDDLKHGHERGLVWDEEEAIRVVKIARMLRHWKGEWAGRLFEPEPWQVECFFAPLFGWRRADGTRRFRESYVEIPRKNGKSLMEAVVGIFCLVGEDEQGGEVYSAATTRDQARIVFDTARHMVESSYDLRPYLSPGRHAISYQSLNATFQPVSSEASGLHGKNPHCVIIDEYHEHKTSEVYDVLKTGMGARRQPLICTITTAGWDTTRPCWEKREYARRVVEGRFRDDSFFTFVACADPEDDWRLVKTWKKANPNYGVSVKPEFLKEEAFKAKQQPSYQNTFRRLYLNQWVQQEDRWLDMQHWDACGQSFDIAGFNGEPCWCGLDLSRTVDLTAFVKVFRRDGKLWSWPTFWIPRDRMLERERRDVVPYTQWVKDGWVQATPGNVIDYDFVRAGIVEDSKRFKLREINYDPHNATDIVQNLQDKDGIKMLEHRQGTASMNMPCKELERILLQGNFVHPKNPCLTWNADSVAVHENVRGDIAPIKPKSGSSKRIDGIVALIMAVGRAALETGKPRDWSRVTAENLIVGGENVEKKS</sequence>
<feature type="domain" description="Terminase large subunit-like ATPase" evidence="1">
    <location>
        <begin position="84"/>
        <end position="257"/>
    </location>
</feature>